<dbReference type="SMART" id="SM01080">
    <property type="entry name" value="CHASE2"/>
    <property type="match status" value="1"/>
</dbReference>
<dbReference type="Gene3D" id="3.30.70.1230">
    <property type="entry name" value="Nucleotide cyclase"/>
    <property type="match status" value="1"/>
</dbReference>
<dbReference type="InterPro" id="IPR029787">
    <property type="entry name" value="Nucleotide_cyclase"/>
</dbReference>
<evidence type="ECO:0000313" key="10">
    <source>
        <dbReference type="Proteomes" id="UP000078284"/>
    </source>
</evidence>
<evidence type="ECO:0000259" key="6">
    <source>
        <dbReference type="PROSITE" id="PS50125"/>
    </source>
</evidence>
<evidence type="ECO:0000256" key="1">
    <source>
        <dbReference type="ARBA" id="ARBA00016178"/>
    </source>
</evidence>
<keyword evidence="5" id="KW-1133">Transmembrane helix</keyword>
<evidence type="ECO:0000256" key="2">
    <source>
        <dbReference type="ARBA" id="ARBA00022737"/>
    </source>
</evidence>
<dbReference type="SUPFAM" id="SSF55073">
    <property type="entry name" value="Nucleotide cyclase"/>
    <property type="match status" value="1"/>
</dbReference>
<feature type="domain" description="4Fe-4S ferredoxin-type" evidence="8">
    <location>
        <begin position="375"/>
        <end position="403"/>
    </location>
</feature>
<dbReference type="InterPro" id="IPR006860">
    <property type="entry name" value="FecR"/>
</dbReference>
<dbReference type="InterPro" id="IPR043128">
    <property type="entry name" value="Rev_trsase/Diguanyl_cyclase"/>
</dbReference>
<dbReference type="SUPFAM" id="SSF56672">
    <property type="entry name" value="DNA/RNA polymerases"/>
    <property type="match status" value="1"/>
</dbReference>
<dbReference type="Pfam" id="PF07833">
    <property type="entry name" value="Cu_amine_oxidN1"/>
    <property type="match status" value="1"/>
</dbReference>
<dbReference type="InterPro" id="IPR012854">
    <property type="entry name" value="Cu_amine_oxidase-like_N"/>
</dbReference>
<dbReference type="Pfam" id="PF01436">
    <property type="entry name" value="NHL"/>
    <property type="match status" value="2"/>
</dbReference>
<dbReference type="NCBIfam" id="NF002677">
    <property type="entry name" value="PRK02406.1"/>
    <property type="match status" value="1"/>
</dbReference>
<dbReference type="NCBIfam" id="NF002492">
    <property type="entry name" value="PRK01810.1"/>
    <property type="match status" value="1"/>
</dbReference>
<evidence type="ECO:0000256" key="3">
    <source>
        <dbReference type="SAM" id="Coils"/>
    </source>
</evidence>
<dbReference type="Gene3D" id="3.40.1170.60">
    <property type="match status" value="1"/>
</dbReference>
<dbReference type="Gene3D" id="3.30.70.270">
    <property type="match status" value="1"/>
</dbReference>
<dbReference type="Gene3D" id="3.30.457.10">
    <property type="entry name" value="Copper amine oxidase-like, N-terminal domain"/>
    <property type="match status" value="1"/>
</dbReference>
<dbReference type="Gene3D" id="2.120.10.30">
    <property type="entry name" value="TolB, C-terminal domain"/>
    <property type="match status" value="3"/>
</dbReference>
<keyword evidence="2" id="KW-0677">Repeat</keyword>
<dbReference type="PROSITE" id="PS51379">
    <property type="entry name" value="4FE4S_FER_2"/>
    <property type="match status" value="1"/>
</dbReference>
<accession>A0A178U639</accession>
<evidence type="ECO:0000313" key="9">
    <source>
        <dbReference type="EMBL" id="OAO89109.1"/>
    </source>
</evidence>
<dbReference type="SUPFAM" id="SSF54862">
    <property type="entry name" value="4Fe-4S ferredoxins"/>
    <property type="match status" value="1"/>
</dbReference>
<dbReference type="GO" id="GO:0035556">
    <property type="term" value="P:intracellular signal transduction"/>
    <property type="evidence" value="ECO:0007669"/>
    <property type="project" value="InterPro"/>
</dbReference>
<dbReference type="PROSITE" id="PS50125">
    <property type="entry name" value="GUANYLATE_CYCLASE_2"/>
    <property type="match status" value="1"/>
</dbReference>
<sequence>MNAFYCSVHAAEEPEKYGGRATAVAGSVEQRRGIVVTSSYEARAKGVKTGMTVRQAERICPDLLLIAPDFDLYRKYSRGFRQIAGAYTPLLESVSIDECYLDITGSSQFGSPIEIAEQIKHRVKEELGLPCSIGIAPNKLLAKMASDMRKPDAVTVLRRRDVPKLLWSQPCQTLFGIGKKTADKLTRMNIHTIGALAAADEKLLIDRFGVYGAWMKRAAHGMDDAPVEPLREAAKSIGHTTTLPADLTQRDQFRRVLLNLADQTTRRLRRDGMLCLTVQITIRDPDMKTITRSVTIPTPTESMEEVHKLACELMDRHWRHGEPVRLLGITLQNLSPKTETPVQLDLFHYEEAPKKEQLTTVLDPLTDRRFIPVGKFTYVDKDTCIACGACGATAPDIYDYDDEGLAEVIYKSDGNHGVTEIPDELFDDLQDASDGCPTDSIKIADEPFNMIKKIAIILNVILLIAVYFVHQEKGLQRLDSLLFDYNMERSASHNLPENIIVVGIDDDSLKELGRFPWDRAVYAPFLDMLNQPGNEPKAIGFDVTFNEKTNEDSDRALADALASYSNVILPVIGITDDDLFSSTTARPDQWLKANRIDGPLAEFAEHAKQANINRVASPDGVIRQTWLKIQGPDGKVIPSLAYQAASMAGADLSKYDKITDPAGIFENNRAVAKNTITIDYHLNTDDFRTIPFSRVLNGDIDKSVFKDAIVLIGFTAVGLSDDSGQDSGTTPIERKMQLVYVHANIINQLITGDSVSYAPEWGITIGGLLLFALFIFLPWRIKTLYSILIFLGIAAGLLIGQSVIYSSYTYSITVVDTLLALTLAYLVNVSLKSYLESSQKQFVTRQFGRYISPDLVKQIVTDDIDIKLGGDSKEISILFLDIRGFTPLSEKLSPAELVDTLNTMFNMITETTLRNRGTIDKFIGDAAMILFNAPLDVEDHEKHAVQTAYEIQQGMSSIRDRIRERYGCEVNVGIGIHSGHVVVGNIGSYLRVDYTAIGDNVNIAARIESQTKPGQIMVSDTVYDRTKSYFHYDDGEDHAASSRVAVIKSMEGDVQVRKSGGTKSFRAFAKMSLNQGDIITSGKDGSAVLQFANGTSEDDQMTLGNSTSMTFSKLSNKKGTITKVSVLKGNVWSQVKSIASKDDEFQLETPTAIMGVRGTLFFVNVDPQLGTTQLAVGSGVVRTTVEPNGQGATPSTVGTSQIDVYPTQQIVLNPTVSDPSSMVSFVDLSDFVKNASPDVIEALIKNKAEIDKENDEFIAKKKKEIAEGLTSNFGLVIHDQATLDKVKANLDNLIANLAMLAVKSNKISQDVMNKVIEEANKKIADSSRKIDLNNVKDLDKTAGMDAAKQKLAEQKAKEYEEAKRKELETQQKKAEALKKLLEEKEKLKQQNDLLLKQQQQAAADAYRNSLSEAERQAYDKNQQALGLATPTPNVSSAPGATPTPMPTVTPTVAPTVTPTTSPSTDPTPTPTPTPSTEPTPTPFYGAKYMDDNNESVSLFEFDPTVLEYNVDHPIPVHNFFIEMTKKLGQDLWVTDLSVNDEPVDLFTAIDTYVLSLQTGDNKITFKTSKNPPSLLTSPLPTLNPSETPETTYEVNVNREDKPSYILDWETSYISFDGDESYISDVNWDAFAPNFYRSRESNYNTNQLKVKVKFDSAVTSATISYKGLESDVSLIAADCPSDQGEGNWLCGTLNNISSDESVALTLIAKKNDTQLGLDQTFILRNGSSQMGEDHPFGLQTAVGNSIAYEIICGNNIEAEVYPEENEFVISPNLKTGYAPRSVTVNYVESSHKTYKPDVDGKIRFSVVMANNPHLVIDMGERSENYNLTFLPKRHYLGLDDLQILNENDKVVRWTQPDSEPDEDGSRSMKPTARLTLSATLGMVFALAVPAAAFAADTSWTTSAKLYDIHTWTGIASGGSHNGSTKEGTLFQPHSIAQLPNGQLLIADSGNNLVRSLTADQLATYSGLDIGNDTDGTKLGAYHDGQAGTAIFDSPKGLAVDAQGNAYIADSGNHAIRRIAADGTVTTLAGNGVIGKTDGQGAKATFYSPSALVVDNKGNIYVADTLNNVIRKITSDGTVTTLNTASTRVVQYLPGAVESTGDYADGALTSAKFNEPSGLALDAKGNLYVSDRGNQVIRYIDFAAGTVSTVAGGTPSYKSNALYAEGDYVDGAAVSARFNAPEGLAVAPDGSLVIADGLNHAIRLLKNGVVTTLAGEAEEFGSSDGVTYAAHFNHPTAVTILADGRLAIADESGNKIRILSKYAGADTLSKDGKVKTLLNGSLVKTDAPAFVQAGSTFLPLRSVGTATGYQVSYDSKTKTGKLVKGDTTYLITDGQKKVVKTVAGQKSDLILNGTPAVKGSSFYVPVRFFALEADLDIEWDASVEAVILRNKTF</sequence>
<keyword evidence="5" id="KW-0472">Membrane</keyword>
<feature type="domain" description="UmuC" evidence="7">
    <location>
        <begin position="1"/>
        <end position="178"/>
    </location>
</feature>
<dbReference type="InterPro" id="IPR043502">
    <property type="entry name" value="DNA/RNA_pol_sf"/>
</dbReference>
<evidence type="ECO:0000259" key="8">
    <source>
        <dbReference type="PROSITE" id="PS51379"/>
    </source>
</evidence>
<dbReference type="SMART" id="SM00044">
    <property type="entry name" value="CYCc"/>
    <property type="match status" value="1"/>
</dbReference>
<dbReference type="CDD" id="cd03586">
    <property type="entry name" value="PolY_Pol_IV_kappa"/>
    <property type="match status" value="1"/>
</dbReference>
<reference evidence="10" key="1">
    <citation type="journal article" date="2016" name="Proc. Natl. Acad. Sci. U.S.A.">
        <title>Chromosome-level assembly of Arabidopsis thaliana Ler reveals the extent of translocation and inversion polymorphisms.</title>
        <authorList>
            <person name="Zapata L."/>
            <person name="Ding J."/>
            <person name="Willing E.M."/>
            <person name="Hartwig B."/>
            <person name="Bezdan D."/>
            <person name="Jiao W.B."/>
            <person name="Patel V."/>
            <person name="Velikkakam James G."/>
            <person name="Koornneef M."/>
            <person name="Ossowski S."/>
            <person name="Schneeberger K."/>
        </authorList>
    </citation>
    <scope>NUCLEOTIDE SEQUENCE [LARGE SCALE GENOMIC DNA]</scope>
    <source>
        <strain evidence="10">cv. Landsberg erecta</strain>
    </source>
</reference>
<dbReference type="CDD" id="cd14953">
    <property type="entry name" value="NHL_like_1"/>
    <property type="match status" value="1"/>
</dbReference>
<dbReference type="InterPro" id="IPR001258">
    <property type="entry name" value="NHL_repeat"/>
</dbReference>
<dbReference type="InterPro" id="IPR017896">
    <property type="entry name" value="4Fe4S_Fe-S-bd"/>
</dbReference>
<dbReference type="SUPFAM" id="SSF101898">
    <property type="entry name" value="NHL repeat"/>
    <property type="match status" value="1"/>
</dbReference>
<feature type="region of interest" description="Disordered" evidence="4">
    <location>
        <begin position="1427"/>
        <end position="1479"/>
    </location>
</feature>
<dbReference type="Pfam" id="PF13370">
    <property type="entry name" value="Fer4_13"/>
    <property type="match status" value="1"/>
</dbReference>
<comment type="caution">
    <text evidence="9">The sequence shown here is derived from an EMBL/GenBank/DDBJ whole genome shotgun (WGS) entry which is preliminary data.</text>
</comment>
<gene>
    <name evidence="9" type="ORF">AXX17_ATUG04400</name>
</gene>
<evidence type="ECO:0000259" key="7">
    <source>
        <dbReference type="PROSITE" id="PS50173"/>
    </source>
</evidence>
<dbReference type="Pfam" id="PF00817">
    <property type="entry name" value="IMS"/>
    <property type="match status" value="1"/>
</dbReference>
<dbReference type="Pfam" id="PF00211">
    <property type="entry name" value="Guanylate_cyc"/>
    <property type="match status" value="1"/>
</dbReference>
<evidence type="ECO:0000256" key="4">
    <source>
        <dbReference type="SAM" id="MobiDB-lite"/>
    </source>
</evidence>
<dbReference type="InterPro" id="IPR050116">
    <property type="entry name" value="DNA_polymerase-Y"/>
</dbReference>
<dbReference type="EMBL" id="LUHQ01000024">
    <property type="protein sequence ID" value="OAO89109.1"/>
    <property type="molecule type" value="Genomic_DNA"/>
</dbReference>
<dbReference type="SUPFAM" id="SSF100879">
    <property type="entry name" value="Lesion bypass DNA polymerase (Y-family), little finger domain"/>
    <property type="match status" value="1"/>
</dbReference>
<organism evidence="9 10">
    <name type="scientific">Arabidopsis thaliana</name>
    <name type="common">Mouse-ear cress</name>
    <dbReference type="NCBI Taxonomy" id="3702"/>
    <lineage>
        <taxon>Eukaryota</taxon>
        <taxon>Viridiplantae</taxon>
        <taxon>Streptophyta</taxon>
        <taxon>Embryophyta</taxon>
        <taxon>Tracheophyta</taxon>
        <taxon>Spermatophyta</taxon>
        <taxon>Magnoliopsida</taxon>
        <taxon>eudicotyledons</taxon>
        <taxon>Gunneridae</taxon>
        <taxon>Pentapetalae</taxon>
        <taxon>rosids</taxon>
        <taxon>malvids</taxon>
        <taxon>Brassicales</taxon>
        <taxon>Brassicaceae</taxon>
        <taxon>Camelineae</taxon>
        <taxon>Arabidopsis</taxon>
    </lineage>
</organism>
<feature type="coiled-coil region" evidence="3">
    <location>
        <begin position="1240"/>
        <end position="1303"/>
    </location>
</feature>
<dbReference type="SUPFAM" id="SSF55383">
    <property type="entry name" value="Copper amine oxidase, domain N"/>
    <property type="match status" value="1"/>
</dbReference>
<dbReference type="GO" id="GO:0006281">
    <property type="term" value="P:DNA repair"/>
    <property type="evidence" value="ECO:0007669"/>
    <property type="project" value="InterPro"/>
</dbReference>
<evidence type="ECO:0000256" key="5">
    <source>
        <dbReference type="SAM" id="Phobius"/>
    </source>
</evidence>
<feature type="transmembrane region" description="Helical" evidence="5">
    <location>
        <begin position="761"/>
        <end position="777"/>
    </location>
</feature>
<dbReference type="InterPro" id="IPR011042">
    <property type="entry name" value="6-blade_b-propeller_TolB-like"/>
</dbReference>
<dbReference type="Gene3D" id="2.60.120.1440">
    <property type="match status" value="1"/>
</dbReference>
<feature type="compositionally biased region" description="Pro residues" evidence="4">
    <location>
        <begin position="1465"/>
        <end position="1479"/>
    </location>
</feature>
<dbReference type="Gene3D" id="3.30.70.20">
    <property type="match status" value="1"/>
</dbReference>
<feature type="transmembrane region" description="Helical" evidence="5">
    <location>
        <begin position="784"/>
        <end position="804"/>
    </location>
</feature>
<dbReference type="InterPro" id="IPR036775">
    <property type="entry name" value="DNA_pol_Y-fam_lit_finger_sf"/>
</dbReference>
<keyword evidence="5" id="KW-0812">Transmembrane</keyword>
<dbReference type="GO" id="GO:0009190">
    <property type="term" value="P:cyclic nucleotide biosynthetic process"/>
    <property type="evidence" value="ECO:0007669"/>
    <property type="project" value="InterPro"/>
</dbReference>
<dbReference type="GO" id="GO:0003684">
    <property type="term" value="F:damaged DNA binding"/>
    <property type="evidence" value="ECO:0007669"/>
    <property type="project" value="InterPro"/>
</dbReference>
<proteinExistence type="inferred from homology"/>
<feature type="coiled-coil region" evidence="3">
    <location>
        <begin position="1348"/>
        <end position="1416"/>
    </location>
</feature>
<feature type="compositionally biased region" description="Low complexity" evidence="4">
    <location>
        <begin position="1448"/>
        <end position="1464"/>
    </location>
</feature>
<dbReference type="Gene3D" id="1.10.150.20">
    <property type="entry name" value="5' to 3' exonuclease, C-terminal subdomain"/>
    <property type="match status" value="1"/>
</dbReference>
<dbReference type="Proteomes" id="UP000078284">
    <property type="component" value="Unassembled WGS sequence"/>
</dbReference>
<name>A0A178U639_ARATH</name>
<dbReference type="HAMAP" id="MF_01113">
    <property type="entry name" value="DNApol_IV"/>
    <property type="match status" value="1"/>
</dbReference>
<dbReference type="InterPro" id="IPR007890">
    <property type="entry name" value="CHASE2"/>
</dbReference>
<dbReference type="CDD" id="cd07302">
    <property type="entry name" value="CHD"/>
    <property type="match status" value="1"/>
</dbReference>
<dbReference type="PANTHER" id="PTHR11076">
    <property type="entry name" value="DNA REPAIR POLYMERASE UMUC / TRANSFERASE FAMILY MEMBER"/>
    <property type="match status" value="1"/>
</dbReference>
<dbReference type="InterPro" id="IPR022880">
    <property type="entry name" value="DNApol_IV"/>
</dbReference>
<dbReference type="ExpressionAtlas" id="A0A178U639">
    <property type="expression patterns" value="baseline and differential"/>
</dbReference>
<dbReference type="GO" id="GO:0003887">
    <property type="term" value="F:DNA-directed DNA polymerase activity"/>
    <property type="evidence" value="ECO:0007669"/>
    <property type="project" value="InterPro"/>
</dbReference>
<dbReference type="InterPro" id="IPR001126">
    <property type="entry name" value="UmuC"/>
</dbReference>
<dbReference type="InterPro" id="IPR036582">
    <property type="entry name" value="Mao_N_sf"/>
</dbReference>
<keyword evidence="3" id="KW-0175">Coiled coil</keyword>
<dbReference type="Pfam" id="PF04773">
    <property type="entry name" value="FecR"/>
    <property type="match status" value="1"/>
</dbReference>
<dbReference type="Pfam" id="PF05226">
    <property type="entry name" value="CHASE2"/>
    <property type="match status" value="1"/>
</dbReference>
<dbReference type="PROSITE" id="PS50173">
    <property type="entry name" value="UMUC"/>
    <property type="match status" value="1"/>
</dbReference>
<dbReference type="InterPro" id="IPR001054">
    <property type="entry name" value="A/G_cyclase"/>
</dbReference>
<dbReference type="PANTHER" id="PTHR11076:SF33">
    <property type="entry name" value="DNA POLYMERASE KAPPA"/>
    <property type="match status" value="1"/>
</dbReference>
<protein>
    <recommendedName>
        <fullName evidence="1">DNA polymerase kappa</fullName>
    </recommendedName>
</protein>
<dbReference type="InterPro" id="IPR017961">
    <property type="entry name" value="DNA_pol_Y-fam_little_finger"/>
</dbReference>
<feature type="domain" description="Guanylate cyclase" evidence="6">
    <location>
        <begin position="876"/>
        <end position="1008"/>
    </location>
</feature>
<dbReference type="Pfam" id="PF11799">
    <property type="entry name" value="IMS_C"/>
    <property type="match status" value="1"/>
</dbReference>
<dbReference type="Gene3D" id="3.30.1490.100">
    <property type="entry name" value="DNA polymerase, Y-family, little finger domain"/>
    <property type="match status" value="1"/>
</dbReference>